<dbReference type="PhylomeDB" id="G1UAM1"/>
<dbReference type="VEuPathDB" id="FungiDB:C7_02090C_A"/>
<dbReference type="GO" id="GO:1904263">
    <property type="term" value="P:positive regulation of TORC1 signaling"/>
    <property type="evidence" value="ECO:0007669"/>
    <property type="project" value="TreeGrafter"/>
</dbReference>
<dbReference type="PANTHER" id="PTHR31441:SF2">
    <property type="entry name" value="FOLLICULIN"/>
    <property type="match status" value="1"/>
</dbReference>
<evidence type="ECO:0000313" key="3">
    <source>
        <dbReference type="EMBL" id="BAE44726.1"/>
    </source>
</evidence>
<feature type="domain" description="UDENN FLCN/SMCR8-type" evidence="2">
    <location>
        <begin position="79"/>
        <end position="270"/>
    </location>
</feature>
<feature type="region of interest" description="Disordered" evidence="1">
    <location>
        <begin position="68"/>
        <end position="92"/>
    </location>
</feature>
<gene>
    <name evidence="3" type="primary">CaJ7.0241</name>
    <name evidence="3" type="ORF">CaO19.6508</name>
</gene>
<evidence type="ECO:0000256" key="1">
    <source>
        <dbReference type="SAM" id="MobiDB-lite"/>
    </source>
</evidence>
<proteinExistence type="predicted"/>
<organism evidence="3">
    <name type="scientific">Candida albicans</name>
    <name type="common">Yeast</name>
    <dbReference type="NCBI Taxonomy" id="5476"/>
    <lineage>
        <taxon>Eukaryota</taxon>
        <taxon>Fungi</taxon>
        <taxon>Dikarya</taxon>
        <taxon>Ascomycota</taxon>
        <taxon>Saccharomycotina</taxon>
        <taxon>Pichiomycetes</taxon>
        <taxon>Debaryomycetaceae</taxon>
        <taxon>Candida/Lodderomyces clade</taxon>
        <taxon>Candida</taxon>
    </lineage>
</organism>
<reference evidence="3" key="1">
    <citation type="journal article" date="2005" name="Genetics">
        <title>Sequence finishing and gene mapping for Candida albicans chromosome 7 and syntenic analysis against the Saccharomyces cerevisiae genome.</title>
        <authorList>
            <person name="Chibana H."/>
            <person name="Oka N."/>
            <person name="Nakayama H."/>
            <person name="Aoyama T."/>
            <person name="Magee B.B."/>
            <person name="Magee P.T."/>
            <person name="Mikami Y."/>
        </authorList>
    </citation>
    <scope>NUCLEOTIDE SEQUENCE</scope>
</reference>
<dbReference type="EMBL" id="AP006852">
    <property type="protein sequence ID" value="BAE44726.1"/>
    <property type="molecule type" value="Genomic_DNA"/>
</dbReference>
<evidence type="ECO:0000259" key="2">
    <source>
        <dbReference type="PROSITE" id="PS51834"/>
    </source>
</evidence>
<dbReference type="AlphaFoldDB" id="G1UAM1"/>
<dbReference type="InterPro" id="IPR037521">
    <property type="entry name" value="FLCN/SMCR8_DENN"/>
</dbReference>
<dbReference type="InterPro" id="IPR021713">
    <property type="entry name" value="Folliculin"/>
</dbReference>
<sequence>MTNYMVCLAHFCELHGPSVIACTQIIDERSVKENSLSANSRSASCLSCQFILPDSTANLVTKLTKDNEKKPANLHKSASPIPTLTPTSTPTPTDSILEKVSISTHYPSSQKRYSALTKLVMKSLSVETMSDLSKPMFYGDAINGYCINQIFKVEDLNARGGERKYSLMVISDNESELLMRWEIVSIYFNVVIELIQKKVAKANQVKQSESNNSSNNFGDGDSSTNKMFDNERYLRRSLIKPKSLTELTNDNEIFVRIHLCVTEMLKDILG</sequence>
<dbReference type="PANTHER" id="PTHR31441">
    <property type="entry name" value="FOLLICULIN FAMILY MEMBER"/>
    <property type="match status" value="1"/>
</dbReference>
<feature type="compositionally biased region" description="Low complexity" evidence="1">
    <location>
        <begin position="79"/>
        <end position="92"/>
    </location>
</feature>
<dbReference type="GO" id="GO:0005096">
    <property type="term" value="F:GTPase activator activity"/>
    <property type="evidence" value="ECO:0007669"/>
    <property type="project" value="InterPro"/>
</dbReference>
<dbReference type="VEuPathDB" id="FungiDB:CAWG_05559"/>
<dbReference type="PROSITE" id="PS51834">
    <property type="entry name" value="DENN_FLCN_SMCR8"/>
    <property type="match status" value="1"/>
</dbReference>
<dbReference type="GO" id="GO:0005829">
    <property type="term" value="C:cytosol"/>
    <property type="evidence" value="ECO:0007669"/>
    <property type="project" value="TreeGrafter"/>
</dbReference>
<dbReference type="InterPro" id="IPR037520">
    <property type="entry name" value="Folliculin/SMCR8_longin"/>
</dbReference>
<dbReference type="Pfam" id="PF11704">
    <property type="entry name" value="Folliculin"/>
    <property type="match status" value="1"/>
</dbReference>
<protein>
    <submittedName>
        <fullName evidence="3">Uncharacterized protein CaJ7.0241</fullName>
    </submittedName>
</protein>
<name>G1UAM1_CANAX</name>
<accession>G1UAM1</accession>
<feature type="region of interest" description="Disordered" evidence="1">
    <location>
        <begin position="205"/>
        <end position="224"/>
    </location>
</feature>